<dbReference type="HAMAP" id="MF_01400">
    <property type="entry name" value="MsrB"/>
    <property type="match status" value="1"/>
</dbReference>
<feature type="domain" description="MsrB" evidence="5">
    <location>
        <begin position="9"/>
        <end position="131"/>
    </location>
</feature>
<dbReference type="PANTHER" id="PTHR10173">
    <property type="entry name" value="METHIONINE SULFOXIDE REDUCTASE"/>
    <property type="match status" value="1"/>
</dbReference>
<evidence type="ECO:0000256" key="3">
    <source>
        <dbReference type="ARBA" id="ARBA00048488"/>
    </source>
</evidence>
<feature type="binding site" evidence="4">
    <location>
        <position position="51"/>
    </location>
    <ligand>
        <name>Zn(2+)</name>
        <dbReference type="ChEBI" id="CHEBI:29105"/>
    </ligand>
</feature>
<dbReference type="Pfam" id="PF01641">
    <property type="entry name" value="SelR"/>
    <property type="match status" value="1"/>
</dbReference>
<feature type="binding site" evidence="4">
    <location>
        <position position="48"/>
    </location>
    <ligand>
        <name>Zn(2+)</name>
        <dbReference type="ChEBI" id="CHEBI:29105"/>
    </ligand>
</feature>
<evidence type="ECO:0000256" key="4">
    <source>
        <dbReference type="HAMAP-Rule" id="MF_01400"/>
    </source>
</evidence>
<dbReference type="InterPro" id="IPR002579">
    <property type="entry name" value="Met_Sox_Rdtase_MsrB_dom"/>
</dbReference>
<dbReference type="InterPro" id="IPR028427">
    <property type="entry name" value="Met_Sox_Rdtase_MsrB"/>
</dbReference>
<comment type="cofactor">
    <cofactor evidence="4">
        <name>Zn(2+)</name>
        <dbReference type="ChEBI" id="CHEBI:29105"/>
    </cofactor>
    <text evidence="4">Binds 1 zinc ion per subunit. The zinc ion is important for the structural integrity of the protein.</text>
</comment>
<evidence type="ECO:0000256" key="2">
    <source>
        <dbReference type="ARBA" id="ARBA00023002"/>
    </source>
</evidence>
<protein>
    <recommendedName>
        <fullName evidence="4">Peptide methionine sulfoxide reductase MsrB</fullName>
        <ecNumber evidence="4">1.8.4.12</ecNumber>
    </recommendedName>
    <alternativeName>
        <fullName evidence="4">Peptide-methionine (R)-S-oxide reductase</fullName>
    </alternativeName>
</protein>
<comment type="catalytic activity">
    <reaction evidence="3 4">
        <text>L-methionyl-[protein] + [thioredoxin]-disulfide + H2O = L-methionyl-(R)-S-oxide-[protein] + [thioredoxin]-dithiol</text>
        <dbReference type="Rhea" id="RHEA:24164"/>
        <dbReference type="Rhea" id="RHEA-COMP:10698"/>
        <dbReference type="Rhea" id="RHEA-COMP:10700"/>
        <dbReference type="Rhea" id="RHEA-COMP:12313"/>
        <dbReference type="Rhea" id="RHEA-COMP:12314"/>
        <dbReference type="ChEBI" id="CHEBI:15377"/>
        <dbReference type="ChEBI" id="CHEBI:16044"/>
        <dbReference type="ChEBI" id="CHEBI:29950"/>
        <dbReference type="ChEBI" id="CHEBI:45764"/>
        <dbReference type="ChEBI" id="CHEBI:50058"/>
        <dbReference type="EC" id="1.8.4.12"/>
    </reaction>
</comment>
<sequence length="132" mass="15104">MNDTQKTSNSEWRDKLTPEQYHVTREHGTERAFSHAYNVEKREGVYHCVCCDAPLFTSDTKYDSGSGWPSFFQPVSEDAIKEIDDRSHFMRRTEIRCANCDAHIGHVFPDGPAPTGLRYCTNGLALDFKPEE</sequence>
<name>A0ABY6ILC4_9HYPH</name>
<accession>A0ABY6ILC4</accession>
<gene>
    <name evidence="4 6" type="primary">msrB</name>
    <name evidence="6" type="ORF">OF122_15305</name>
</gene>
<dbReference type="EMBL" id="CP107716">
    <property type="protein sequence ID" value="UYQ71404.1"/>
    <property type="molecule type" value="Genomic_DNA"/>
</dbReference>
<organism evidence="6 7">
    <name type="scientific">Pelagibacterium flavum</name>
    <dbReference type="NCBI Taxonomy" id="2984530"/>
    <lineage>
        <taxon>Bacteria</taxon>
        <taxon>Pseudomonadati</taxon>
        <taxon>Pseudomonadota</taxon>
        <taxon>Alphaproteobacteria</taxon>
        <taxon>Hyphomicrobiales</taxon>
        <taxon>Devosiaceae</taxon>
        <taxon>Pelagibacterium</taxon>
    </lineage>
</organism>
<reference evidence="6" key="1">
    <citation type="submission" date="2022-10" db="EMBL/GenBank/DDBJ databases">
        <title>YIM 151497 complete genome.</title>
        <authorList>
            <person name="Chen X."/>
        </authorList>
    </citation>
    <scope>NUCLEOTIDE SEQUENCE</scope>
    <source>
        <strain evidence="6">YIM 151497</strain>
    </source>
</reference>
<keyword evidence="7" id="KW-1185">Reference proteome</keyword>
<dbReference type="PROSITE" id="PS51790">
    <property type="entry name" value="MSRB"/>
    <property type="match status" value="1"/>
</dbReference>
<dbReference type="SUPFAM" id="SSF51316">
    <property type="entry name" value="Mss4-like"/>
    <property type="match status" value="1"/>
</dbReference>
<keyword evidence="2 4" id="KW-0560">Oxidoreductase</keyword>
<dbReference type="NCBIfam" id="TIGR00357">
    <property type="entry name" value="peptide-methionine (R)-S-oxide reductase MsrB"/>
    <property type="match status" value="1"/>
</dbReference>
<evidence type="ECO:0000256" key="1">
    <source>
        <dbReference type="ARBA" id="ARBA00007174"/>
    </source>
</evidence>
<dbReference type="GO" id="GO:0033743">
    <property type="term" value="F:peptide-methionine (R)-S-oxide reductase activity"/>
    <property type="evidence" value="ECO:0007669"/>
    <property type="project" value="UniProtKB-EC"/>
</dbReference>
<comment type="similarity">
    <text evidence="1 4">Belongs to the MsrB Met sulfoxide reductase family.</text>
</comment>
<dbReference type="PANTHER" id="PTHR10173:SF52">
    <property type="entry name" value="METHIONINE-R-SULFOXIDE REDUCTASE B1"/>
    <property type="match status" value="1"/>
</dbReference>
<feature type="binding site" evidence="4">
    <location>
        <position position="97"/>
    </location>
    <ligand>
        <name>Zn(2+)</name>
        <dbReference type="ChEBI" id="CHEBI:29105"/>
    </ligand>
</feature>
<evidence type="ECO:0000313" key="6">
    <source>
        <dbReference type="EMBL" id="UYQ71404.1"/>
    </source>
</evidence>
<feature type="binding site" evidence="4">
    <location>
        <position position="100"/>
    </location>
    <ligand>
        <name>Zn(2+)</name>
        <dbReference type="ChEBI" id="CHEBI:29105"/>
    </ligand>
</feature>
<dbReference type="RefSeq" id="WP_264225056.1">
    <property type="nucleotide sequence ID" value="NZ_CP107716.1"/>
</dbReference>
<keyword evidence="4" id="KW-0862">Zinc</keyword>
<dbReference type="EC" id="1.8.4.12" evidence="4"/>
<evidence type="ECO:0000259" key="5">
    <source>
        <dbReference type="PROSITE" id="PS51790"/>
    </source>
</evidence>
<feature type="active site" description="Nucleophile" evidence="4">
    <location>
        <position position="120"/>
    </location>
</feature>
<dbReference type="Proteomes" id="UP001163882">
    <property type="component" value="Chromosome"/>
</dbReference>
<dbReference type="InterPro" id="IPR011057">
    <property type="entry name" value="Mss4-like_sf"/>
</dbReference>
<evidence type="ECO:0000313" key="7">
    <source>
        <dbReference type="Proteomes" id="UP001163882"/>
    </source>
</evidence>
<proteinExistence type="inferred from homology"/>
<keyword evidence="4" id="KW-0479">Metal-binding</keyword>
<dbReference type="Gene3D" id="2.170.150.20">
    <property type="entry name" value="Peptide methionine sulfoxide reductase"/>
    <property type="match status" value="1"/>
</dbReference>